<dbReference type="PANTHER" id="PTHR43303">
    <property type="entry name" value="NADPH DEHYDROGENASE C23G7.10C-RELATED"/>
    <property type="match status" value="1"/>
</dbReference>
<dbReference type="InterPro" id="IPR044152">
    <property type="entry name" value="YqjM-like"/>
</dbReference>
<evidence type="ECO:0000256" key="1">
    <source>
        <dbReference type="ARBA" id="ARBA00001917"/>
    </source>
</evidence>
<accession>A0A0H5C0R7</accession>
<evidence type="ECO:0000256" key="5">
    <source>
        <dbReference type="ARBA" id="ARBA00023002"/>
    </source>
</evidence>
<dbReference type="InterPro" id="IPR001155">
    <property type="entry name" value="OxRdtase_FMN_N"/>
</dbReference>
<evidence type="ECO:0000256" key="3">
    <source>
        <dbReference type="ARBA" id="ARBA00022643"/>
    </source>
</evidence>
<gene>
    <name evidence="7" type="ORF">BN1211_1416</name>
</gene>
<dbReference type="Proteomes" id="UP000038830">
    <property type="component" value="Unassembled WGS sequence"/>
</dbReference>
<keyword evidence="3" id="KW-0288">FMN</keyword>
<organism evidence="7 8">
    <name type="scientific">Cyberlindnera jadinii (strain ATCC 18201 / CBS 1600 / BCRC 20928 / JCM 3617 / NBRC 0987 / NRRL Y-1542)</name>
    <name type="common">Torula yeast</name>
    <name type="synonym">Candida utilis</name>
    <dbReference type="NCBI Taxonomy" id="983966"/>
    <lineage>
        <taxon>Eukaryota</taxon>
        <taxon>Fungi</taxon>
        <taxon>Dikarya</taxon>
        <taxon>Ascomycota</taxon>
        <taxon>Saccharomycotina</taxon>
        <taxon>Saccharomycetes</taxon>
        <taxon>Phaffomycetales</taxon>
        <taxon>Phaffomycetaceae</taxon>
        <taxon>Cyberlindnera</taxon>
    </lineage>
</organism>
<feature type="domain" description="NADH:flavin oxidoreductase/NADH oxidase N-terminal" evidence="6">
    <location>
        <begin position="59"/>
        <end position="410"/>
    </location>
</feature>
<dbReference type="GO" id="GO:0010181">
    <property type="term" value="F:FMN binding"/>
    <property type="evidence" value="ECO:0007669"/>
    <property type="project" value="InterPro"/>
</dbReference>
<evidence type="ECO:0000313" key="8">
    <source>
        <dbReference type="Proteomes" id="UP000038830"/>
    </source>
</evidence>
<dbReference type="AlphaFoldDB" id="A0A0H5C0R7"/>
<evidence type="ECO:0000256" key="4">
    <source>
        <dbReference type="ARBA" id="ARBA00022857"/>
    </source>
</evidence>
<dbReference type="CDD" id="cd02932">
    <property type="entry name" value="OYE_YqiM_FMN"/>
    <property type="match status" value="1"/>
</dbReference>
<proteinExistence type="predicted"/>
<dbReference type="Gene3D" id="3.20.20.70">
    <property type="entry name" value="Aldolase class I"/>
    <property type="match status" value="1"/>
</dbReference>
<sequence>MRLQFAIKRKLVARMYSGYGSRAKRSPSLDYFLPKPVHFPGGRLLGQCRHKEQTTGDPKLLEPYKIKSTVFQNRIGVSPMCTYSAAPDGETIGHATKFHEINYGSFALRGPGLIILETAAVCPEGRTSPEDLGIWLDSQAESLRPIVDFAHAQGVKIGIQIGHGGRKASGLPLSLHLSKAANKDSDQGWDTVGPSAISFDEELFPTPREMTLEEIQAVVRLFKDAARRSLDISGFDFVEIHAAHGFLLNNFLSELSNKRTDRYGGSFLNRTRLLLEIIDEVKDDEHPLFVRVSATDRSQLPEAWKLEHTQELALLLEDHGVDVIDVSDGGNFNRPYHLPHVPANQAPLAKGVRDTLRNRGTKHSMLVATVGSISSGLIAEEKLDDGSADVILSGREFLINPGAAIRFAQDLGYSISSGWPYEWTYEPPPLTGSNM</sequence>
<comment type="cofactor">
    <cofactor evidence="1">
        <name>FMN</name>
        <dbReference type="ChEBI" id="CHEBI:58210"/>
    </cofactor>
</comment>
<reference evidence="8" key="1">
    <citation type="journal article" date="2015" name="J. Biotechnol.">
        <title>The structure of the Cyberlindnera jadinii genome and its relation to Candida utilis analyzed by the occurrence of single nucleotide polymorphisms.</title>
        <authorList>
            <person name="Rupp O."/>
            <person name="Brinkrolf K."/>
            <person name="Buerth C."/>
            <person name="Kunigo M."/>
            <person name="Schneider J."/>
            <person name="Jaenicke S."/>
            <person name="Goesmann A."/>
            <person name="Puehler A."/>
            <person name="Jaeger K.-E."/>
            <person name="Ernst J.F."/>
        </authorList>
    </citation>
    <scope>NUCLEOTIDE SEQUENCE [LARGE SCALE GENOMIC DNA]</scope>
    <source>
        <strain evidence="8">ATCC 18201 / CBS 1600 / BCRC 20928 / JCM 3617 / NBRC 0987 / NRRL Y-1542</strain>
    </source>
</reference>
<dbReference type="Pfam" id="PF00724">
    <property type="entry name" value="Oxidored_FMN"/>
    <property type="match status" value="1"/>
</dbReference>
<evidence type="ECO:0000313" key="7">
    <source>
        <dbReference type="EMBL" id="CEP21343.1"/>
    </source>
</evidence>
<dbReference type="GO" id="GO:0050661">
    <property type="term" value="F:NADP binding"/>
    <property type="evidence" value="ECO:0007669"/>
    <property type="project" value="InterPro"/>
</dbReference>
<dbReference type="SUPFAM" id="SSF51395">
    <property type="entry name" value="FMN-linked oxidoreductases"/>
    <property type="match status" value="1"/>
</dbReference>
<keyword evidence="4" id="KW-0521">NADP</keyword>
<dbReference type="GO" id="GO:0003959">
    <property type="term" value="F:NADPH dehydrogenase activity"/>
    <property type="evidence" value="ECO:0007669"/>
    <property type="project" value="InterPro"/>
</dbReference>
<evidence type="ECO:0000259" key="6">
    <source>
        <dbReference type="Pfam" id="PF00724"/>
    </source>
</evidence>
<evidence type="ECO:0000256" key="2">
    <source>
        <dbReference type="ARBA" id="ARBA00022630"/>
    </source>
</evidence>
<dbReference type="PANTHER" id="PTHR43303:SF4">
    <property type="entry name" value="NADPH DEHYDROGENASE C23G7.10C-RELATED"/>
    <property type="match status" value="1"/>
</dbReference>
<name>A0A0H5C0R7_CYBJN</name>
<dbReference type="InterPro" id="IPR013785">
    <property type="entry name" value="Aldolase_TIM"/>
</dbReference>
<dbReference type="EMBL" id="CDQK01000002">
    <property type="protein sequence ID" value="CEP21343.1"/>
    <property type="molecule type" value="Genomic_DNA"/>
</dbReference>
<keyword evidence="5" id="KW-0560">Oxidoreductase</keyword>
<keyword evidence="2" id="KW-0285">Flavoprotein</keyword>
<protein>
    <recommendedName>
        <fullName evidence="6">NADH:flavin oxidoreductase/NADH oxidase N-terminal domain-containing protein</fullName>
    </recommendedName>
</protein>